<evidence type="ECO:0000313" key="1">
    <source>
        <dbReference type="EMBL" id="MBY0759485.1"/>
    </source>
</evidence>
<organism evidence="1 2">
    <name type="scientific">Sellimonas caecigallum</name>
    <dbReference type="NCBI Taxonomy" id="2592333"/>
    <lineage>
        <taxon>Bacteria</taxon>
        <taxon>Bacillati</taxon>
        <taxon>Bacillota</taxon>
        <taxon>Clostridia</taxon>
        <taxon>Lachnospirales</taxon>
        <taxon>Lachnospiraceae</taxon>
        <taxon>Sellimonas</taxon>
    </lineage>
</organism>
<proteinExistence type="predicted"/>
<gene>
    <name evidence="1" type="ORF">FLB61_10370</name>
</gene>
<name>A0ABS7L9K2_9FIRM</name>
<comment type="caution">
    <text evidence="1">The sequence shown here is derived from an EMBL/GenBank/DDBJ whole genome shotgun (WGS) entry which is preliminary data.</text>
</comment>
<keyword evidence="2" id="KW-1185">Reference proteome</keyword>
<evidence type="ECO:0000313" key="2">
    <source>
        <dbReference type="Proteomes" id="UP000779049"/>
    </source>
</evidence>
<protein>
    <submittedName>
        <fullName evidence="1">TetR/AcrR family transcriptional regulator</fullName>
    </submittedName>
</protein>
<dbReference type="SUPFAM" id="SSF46689">
    <property type="entry name" value="Homeodomain-like"/>
    <property type="match status" value="1"/>
</dbReference>
<reference evidence="1 2" key="1">
    <citation type="journal article" date="2020" name="New Microbes New Infect">
        <title>Sellimonas caecigallum sp. nov., description and genome sequence of a new member of the Sellimonas genus isolated from the cecum of feral chicken.</title>
        <authorList>
            <person name="Wongkuna S."/>
            <person name="Ghimire S."/>
            <person name="Antony L."/>
            <person name="Chankhamhaengdecha S."/>
            <person name="Janvilisri T."/>
            <person name="Scaria J."/>
        </authorList>
    </citation>
    <scope>NUCLEOTIDE SEQUENCE [LARGE SCALE GENOMIC DNA]</scope>
    <source>
        <strain evidence="1 2">SW451</strain>
    </source>
</reference>
<dbReference type="EMBL" id="VIRV01000016">
    <property type="protein sequence ID" value="MBY0759485.1"/>
    <property type="molecule type" value="Genomic_DNA"/>
</dbReference>
<dbReference type="InterPro" id="IPR009057">
    <property type="entry name" value="Homeodomain-like_sf"/>
</dbReference>
<dbReference type="Proteomes" id="UP000779049">
    <property type="component" value="Unassembled WGS sequence"/>
</dbReference>
<dbReference type="Gene3D" id="1.10.357.10">
    <property type="entry name" value="Tetracycline Repressor, domain 2"/>
    <property type="match status" value="1"/>
</dbReference>
<accession>A0ABS7L9K2</accession>
<sequence length="182" mass="21341">MPPKAKVTREDILQKSFDIVQSQGIGSLNARRIAQELSCSTMPIFNAFRDMNELKEELKKRIDDRYTAFTQEYIDKEDYLFTISFAYIQFAREERNLFGALFVEGFVRPRTIEGVIQSSWNRETIECTARQFDISLKKSEELYRDVRFYAHGIATQIYGGNMCMDETEVKELLKNMIGKMRK</sequence>